<evidence type="ECO:0000313" key="4">
    <source>
        <dbReference type="Proteomes" id="UP001501459"/>
    </source>
</evidence>
<feature type="compositionally biased region" description="Polar residues" evidence="1">
    <location>
        <begin position="105"/>
        <end position="115"/>
    </location>
</feature>
<reference evidence="3 4" key="1">
    <citation type="journal article" date="2019" name="Int. J. Syst. Evol. Microbiol.">
        <title>The Global Catalogue of Microorganisms (GCM) 10K type strain sequencing project: providing services to taxonomists for standard genome sequencing and annotation.</title>
        <authorList>
            <consortium name="The Broad Institute Genomics Platform"/>
            <consortium name="The Broad Institute Genome Sequencing Center for Infectious Disease"/>
            <person name="Wu L."/>
            <person name="Ma J."/>
        </authorList>
    </citation>
    <scope>NUCLEOTIDE SEQUENCE [LARGE SCALE GENOMIC DNA]</scope>
    <source>
        <strain evidence="3 4">JCM 12149</strain>
    </source>
</reference>
<gene>
    <name evidence="3" type="ORF">GCM10008983_03670</name>
</gene>
<proteinExistence type="predicted"/>
<evidence type="ECO:0008006" key="5">
    <source>
        <dbReference type="Google" id="ProtNLM"/>
    </source>
</evidence>
<evidence type="ECO:0000256" key="2">
    <source>
        <dbReference type="SAM" id="SignalP"/>
    </source>
</evidence>
<feature type="region of interest" description="Disordered" evidence="1">
    <location>
        <begin position="105"/>
        <end position="125"/>
    </location>
</feature>
<dbReference type="EMBL" id="BAAADM010000007">
    <property type="protein sequence ID" value="GAA0430528.1"/>
    <property type="molecule type" value="Genomic_DNA"/>
</dbReference>
<organism evidence="3 4">
    <name type="scientific">Lentibacillus halophilus</name>
    <dbReference type="NCBI Taxonomy" id="295065"/>
    <lineage>
        <taxon>Bacteria</taxon>
        <taxon>Bacillati</taxon>
        <taxon>Bacillota</taxon>
        <taxon>Bacilli</taxon>
        <taxon>Bacillales</taxon>
        <taxon>Bacillaceae</taxon>
        <taxon>Lentibacillus</taxon>
    </lineage>
</organism>
<protein>
    <recommendedName>
        <fullName evidence="5">DUF3221 domain-containing protein</fullName>
    </recommendedName>
</protein>
<accession>A0ABN0Z2V3</accession>
<sequence>MKRVLIFAIPLLVSLSLFGCGTDTDSKPDVEGYVLKTDEDRILVAEDISSEKFEEIKNKTVSEFREQHNTSQGDKLTELMYVDYDDAGKFEKGDEVEVWLRKNSSVSDTYPAQTDSEAEKISVKK</sequence>
<feature type="chain" id="PRO_5047122096" description="DUF3221 domain-containing protein" evidence="2">
    <location>
        <begin position="20"/>
        <end position="125"/>
    </location>
</feature>
<evidence type="ECO:0000256" key="1">
    <source>
        <dbReference type="SAM" id="MobiDB-lite"/>
    </source>
</evidence>
<comment type="caution">
    <text evidence="3">The sequence shown here is derived from an EMBL/GenBank/DDBJ whole genome shotgun (WGS) entry which is preliminary data.</text>
</comment>
<keyword evidence="4" id="KW-1185">Reference proteome</keyword>
<dbReference type="Proteomes" id="UP001501459">
    <property type="component" value="Unassembled WGS sequence"/>
</dbReference>
<keyword evidence="2" id="KW-0732">Signal</keyword>
<name>A0ABN0Z2V3_9BACI</name>
<dbReference type="InterPro" id="IPR021598">
    <property type="entry name" value="DUF3221"/>
</dbReference>
<evidence type="ECO:0000313" key="3">
    <source>
        <dbReference type="EMBL" id="GAA0430528.1"/>
    </source>
</evidence>
<dbReference type="RefSeq" id="WP_343750792.1">
    <property type="nucleotide sequence ID" value="NZ_BAAADM010000007.1"/>
</dbReference>
<dbReference type="Pfam" id="PF11518">
    <property type="entry name" value="DUF3221"/>
    <property type="match status" value="1"/>
</dbReference>
<dbReference type="PROSITE" id="PS51257">
    <property type="entry name" value="PROKAR_LIPOPROTEIN"/>
    <property type="match status" value="1"/>
</dbReference>
<feature type="signal peptide" evidence="2">
    <location>
        <begin position="1"/>
        <end position="19"/>
    </location>
</feature>